<evidence type="ECO:0008006" key="2">
    <source>
        <dbReference type="Google" id="ProtNLM"/>
    </source>
</evidence>
<dbReference type="AlphaFoldDB" id="A0A1V5ZLJ6"/>
<proteinExistence type="predicted"/>
<dbReference type="EMBL" id="MWDB01000023">
    <property type="protein sequence ID" value="OQB41130.1"/>
    <property type="molecule type" value="Genomic_DNA"/>
</dbReference>
<protein>
    <recommendedName>
        <fullName evidence="2">Proliferating cell nuclear antigen</fullName>
    </recommendedName>
</protein>
<sequence length="256" mass="29769">MNSDMTILTKNQFLVFLRVLNIFKDICKDVDMRGGVIRQRTNSRHCTIEVDLSEMIKQDLPFVKIKEKLELFNCFVGQGENNIEIQRNLDENMLSENFYVISDGLSKFIFKTISLNFIENVFMSEEEKNNIFILDDNNLILDFEIPKNICDRIKTTCKVFDVNSVTIIFEEENAKIITKTENTEQTAIFIKNIPTLRPCNFNASLSSLPFILDHDDLIRLKIYKTTQESGNEISLHKFETKISDINISTYSMSYIL</sequence>
<reference evidence="1" key="1">
    <citation type="submission" date="2017-02" db="EMBL/GenBank/DDBJ databases">
        <title>Delving into the versatile metabolic prowess of the omnipresent phylum Bacteroidetes.</title>
        <authorList>
            <person name="Nobu M.K."/>
            <person name="Mei R."/>
            <person name="Narihiro T."/>
            <person name="Kuroda K."/>
            <person name="Liu W.-T."/>
        </authorList>
    </citation>
    <scope>NUCLEOTIDE SEQUENCE</scope>
    <source>
        <strain evidence="1">ADurb.Bin160</strain>
    </source>
</reference>
<dbReference type="Proteomes" id="UP000485621">
    <property type="component" value="Unassembled WGS sequence"/>
</dbReference>
<name>A0A1V5ZLJ6_9BACT</name>
<organism evidence="1">
    <name type="scientific">candidate division CPR1 bacterium ADurb.Bin160</name>
    <dbReference type="NCBI Taxonomy" id="1852826"/>
    <lineage>
        <taxon>Bacteria</taxon>
        <taxon>candidate division CPR1</taxon>
    </lineage>
</organism>
<comment type="caution">
    <text evidence="1">The sequence shown here is derived from an EMBL/GenBank/DDBJ whole genome shotgun (WGS) entry which is preliminary data.</text>
</comment>
<evidence type="ECO:0000313" key="1">
    <source>
        <dbReference type="EMBL" id="OQB41130.1"/>
    </source>
</evidence>
<gene>
    <name evidence="1" type="ORF">BWY04_01016</name>
</gene>
<accession>A0A1V5ZLJ6</accession>